<dbReference type="AlphaFoldDB" id="A0A6P4EQ76"/>
<dbReference type="OrthoDB" id="7861411at2759"/>
<dbReference type="GeneID" id="108041905"/>
<accession>A0A6P4EQ76</accession>
<reference evidence="2" key="3">
    <citation type="submission" date="2025-05" db="UniProtKB">
        <authorList>
            <consortium name="EnsemblMetazoa"/>
        </authorList>
    </citation>
    <scope>IDENTIFICATION</scope>
</reference>
<protein>
    <submittedName>
        <fullName evidence="4">Uncharacterized protein LOC108041905</fullName>
    </submittedName>
</protein>
<reference evidence="4" key="2">
    <citation type="submission" date="2025-04" db="UniProtKB">
        <authorList>
            <consortium name="RefSeq"/>
        </authorList>
    </citation>
    <scope>IDENTIFICATION</scope>
</reference>
<keyword evidence="3" id="KW-1185">Reference proteome</keyword>
<evidence type="ECO:0000313" key="3">
    <source>
        <dbReference type="Proteomes" id="UP001652680"/>
    </source>
</evidence>
<gene>
    <name evidence="4" type="primary">LOC108041905</name>
    <name evidence="2" type="synonym">108041905</name>
</gene>
<feature type="coiled-coil region" evidence="1">
    <location>
        <begin position="121"/>
        <end position="201"/>
    </location>
</feature>
<dbReference type="Proteomes" id="UP001652680">
    <property type="component" value="Unassembled WGS sequence"/>
</dbReference>
<sequence>MASPGRNPQRSLHSWRLLNESLKLFTSKLSRNQHMIPGRRVLSLEEGRNLNDSLGQCMAGVSLIASLVRTRHLRLDVDRMLLIVEQGQLNGQLEIREERLRVTQCELRCKRQELFHQMIASARMGQRLAKAKERNQELEDLNHKLEDQTLEKSELFESRCVMLCARAFDLSQELIQTRMRINDFENACTHLRRRILELKLRRVQRRRLLSQQVLRLRLAQEQQVHPILMRLWHCLRFLWNCVDCLAQVSLFRTSRPNGKVESTMDAIVAGF</sequence>
<proteinExistence type="predicted"/>
<keyword evidence="1" id="KW-0175">Coiled coil</keyword>
<dbReference type="RefSeq" id="XP_016975456.1">
    <property type="nucleotide sequence ID" value="XM_017119967.1"/>
</dbReference>
<evidence type="ECO:0000256" key="1">
    <source>
        <dbReference type="SAM" id="Coils"/>
    </source>
</evidence>
<organism evidence="4">
    <name type="scientific">Drosophila rhopaloa</name>
    <name type="common">Fruit fly</name>
    <dbReference type="NCBI Taxonomy" id="1041015"/>
    <lineage>
        <taxon>Eukaryota</taxon>
        <taxon>Metazoa</taxon>
        <taxon>Ecdysozoa</taxon>
        <taxon>Arthropoda</taxon>
        <taxon>Hexapoda</taxon>
        <taxon>Insecta</taxon>
        <taxon>Pterygota</taxon>
        <taxon>Neoptera</taxon>
        <taxon>Endopterygota</taxon>
        <taxon>Diptera</taxon>
        <taxon>Brachycera</taxon>
        <taxon>Muscomorpha</taxon>
        <taxon>Ephydroidea</taxon>
        <taxon>Drosophilidae</taxon>
        <taxon>Drosophila</taxon>
        <taxon>Sophophora</taxon>
    </lineage>
</organism>
<reference evidence="3" key="1">
    <citation type="journal article" date="2021" name="Elife">
        <title>Highly contiguous assemblies of 101 drosophilid genomes.</title>
        <authorList>
            <person name="Kim B.Y."/>
            <person name="Wang J.R."/>
            <person name="Miller D.E."/>
            <person name="Barmina O."/>
            <person name="Delaney E."/>
            <person name="Thompson A."/>
            <person name="Comeault A.A."/>
            <person name="Peede D."/>
            <person name="D'Agostino E.R."/>
            <person name="Pelaez J."/>
            <person name="Aguilar J.M."/>
            <person name="Haji D."/>
            <person name="Matsunaga T."/>
            <person name="Armstrong E.E."/>
            <person name="Zych M."/>
            <person name="Ogawa Y."/>
            <person name="Stamenkovic-Radak M."/>
            <person name="Jelic M."/>
            <person name="Veselinovic M.S."/>
            <person name="Tanaskovic M."/>
            <person name="Eric P."/>
            <person name="Gao J.J."/>
            <person name="Katoh T.K."/>
            <person name="Toda M.J."/>
            <person name="Watabe H."/>
            <person name="Watada M."/>
            <person name="Davis J.S."/>
            <person name="Moyle L.C."/>
            <person name="Manoli G."/>
            <person name="Bertolini E."/>
            <person name="Kostal V."/>
            <person name="Hawley R.S."/>
            <person name="Takahashi A."/>
            <person name="Jones C.D."/>
            <person name="Price D.K."/>
            <person name="Whiteman N."/>
            <person name="Kopp A."/>
            <person name="Matute D.R."/>
            <person name="Petrov D.A."/>
        </authorList>
    </citation>
    <scope>NUCLEOTIDE SEQUENCE [LARGE SCALE GENOMIC DNA]</scope>
</reference>
<name>A0A6P4EQ76_DRORH</name>
<dbReference type="EnsemblMetazoa" id="XM_017119967.2">
    <property type="protein sequence ID" value="XP_016975456.1"/>
    <property type="gene ID" value="LOC108041905"/>
</dbReference>
<evidence type="ECO:0000313" key="4">
    <source>
        <dbReference type="RefSeq" id="XP_016975456.1"/>
    </source>
</evidence>
<evidence type="ECO:0000313" key="2">
    <source>
        <dbReference type="EnsemblMetazoa" id="XP_016975456.1"/>
    </source>
</evidence>